<evidence type="ECO:0000256" key="9">
    <source>
        <dbReference type="SAM" id="Phobius"/>
    </source>
</evidence>
<organism evidence="12 13">
    <name type="scientific">Candidatus Contendibacter odensensis</name>
    <dbReference type="NCBI Taxonomy" id="1400860"/>
    <lineage>
        <taxon>Bacteria</taxon>
        <taxon>Pseudomonadati</taxon>
        <taxon>Pseudomonadota</taxon>
        <taxon>Gammaproteobacteria</taxon>
        <taxon>Candidatus Competibacteraceae</taxon>
        <taxon>Candidatus Contendibacter</taxon>
    </lineage>
</organism>
<feature type="transmembrane region" description="Helical" evidence="9">
    <location>
        <begin position="15"/>
        <end position="40"/>
    </location>
</feature>
<evidence type="ECO:0000259" key="10">
    <source>
        <dbReference type="PROSITE" id="PS50111"/>
    </source>
</evidence>
<evidence type="ECO:0000256" key="1">
    <source>
        <dbReference type="ARBA" id="ARBA00004141"/>
    </source>
</evidence>
<dbReference type="PANTHER" id="PTHR32089">
    <property type="entry name" value="METHYL-ACCEPTING CHEMOTAXIS PROTEIN MCPB"/>
    <property type="match status" value="1"/>
</dbReference>
<evidence type="ECO:0000256" key="4">
    <source>
        <dbReference type="ARBA" id="ARBA00023136"/>
    </source>
</evidence>
<feature type="domain" description="HAMP" evidence="11">
    <location>
        <begin position="358"/>
        <end position="409"/>
    </location>
</feature>
<dbReference type="InterPro" id="IPR029095">
    <property type="entry name" value="NarX-like_N"/>
</dbReference>
<evidence type="ECO:0000256" key="6">
    <source>
        <dbReference type="ARBA" id="ARBA00029447"/>
    </source>
</evidence>
<evidence type="ECO:0000313" key="12">
    <source>
        <dbReference type="EMBL" id="PIE83084.1"/>
    </source>
</evidence>
<dbReference type="PROSITE" id="PS50111">
    <property type="entry name" value="CHEMOTAXIS_TRANSDUC_2"/>
    <property type="match status" value="1"/>
</dbReference>
<evidence type="ECO:0000256" key="7">
    <source>
        <dbReference type="PROSITE-ProRule" id="PRU00284"/>
    </source>
</evidence>
<dbReference type="GO" id="GO:0006935">
    <property type="term" value="P:chemotaxis"/>
    <property type="evidence" value="ECO:0007669"/>
    <property type="project" value="UniProtKB-ARBA"/>
</dbReference>
<keyword evidence="5 7" id="KW-0807">Transducer</keyword>
<evidence type="ECO:0000256" key="2">
    <source>
        <dbReference type="ARBA" id="ARBA00022692"/>
    </source>
</evidence>
<dbReference type="PROSITE" id="PS50885">
    <property type="entry name" value="HAMP"/>
    <property type="match status" value="1"/>
</dbReference>
<dbReference type="Pfam" id="PF00015">
    <property type="entry name" value="MCPsignal"/>
    <property type="match status" value="1"/>
</dbReference>
<dbReference type="SMART" id="SM00283">
    <property type="entry name" value="MA"/>
    <property type="match status" value="1"/>
</dbReference>
<feature type="coiled-coil region" evidence="8">
    <location>
        <begin position="336"/>
        <end position="363"/>
    </location>
</feature>
<dbReference type="PANTHER" id="PTHR32089:SF119">
    <property type="entry name" value="METHYL-ACCEPTING CHEMOTAXIS PROTEIN CTPL"/>
    <property type="match status" value="1"/>
</dbReference>
<comment type="subcellular location">
    <subcellularLocation>
        <location evidence="1">Membrane</location>
        <topology evidence="1">Multi-pass membrane protein</topology>
    </subcellularLocation>
</comment>
<reference evidence="12 13" key="1">
    <citation type="submission" date="2017-10" db="EMBL/GenBank/DDBJ databases">
        <title>Novel microbial diversity and functional potential in the marine mammal oral microbiome.</title>
        <authorList>
            <person name="Dudek N.K."/>
            <person name="Sun C.L."/>
            <person name="Burstein D."/>
            <person name="Kantor R.S."/>
            <person name="Aliaga Goltsman D.S."/>
            <person name="Bik E.M."/>
            <person name="Thomas B.C."/>
            <person name="Banfield J.F."/>
            <person name="Relman D.A."/>
        </authorList>
    </citation>
    <scope>NUCLEOTIDE SEQUENCE [LARGE SCALE GENOMIC DNA]</scope>
    <source>
        <strain evidence="12">DOLJORAL78_50_517</strain>
    </source>
</reference>
<keyword evidence="2 9" id="KW-0812">Transmembrane</keyword>
<keyword evidence="4 9" id="KW-0472">Membrane</keyword>
<dbReference type="SUPFAM" id="SSF58104">
    <property type="entry name" value="Methyl-accepting chemotaxis protein (MCP) signaling domain"/>
    <property type="match status" value="1"/>
</dbReference>
<name>A0A2G6PEV2_9GAMM</name>
<dbReference type="CDD" id="cd11386">
    <property type="entry name" value="MCP_signal"/>
    <property type="match status" value="1"/>
</dbReference>
<gene>
    <name evidence="12" type="ORF">CSA09_03155</name>
</gene>
<dbReference type="Proteomes" id="UP000229278">
    <property type="component" value="Unassembled WGS sequence"/>
</dbReference>
<protein>
    <submittedName>
        <fullName evidence="12">Chemotaxis protein</fullName>
    </submittedName>
</protein>
<feature type="domain" description="Methyl-accepting transducer" evidence="10">
    <location>
        <begin position="414"/>
        <end position="650"/>
    </location>
</feature>
<dbReference type="EMBL" id="PDTV01000007">
    <property type="protein sequence ID" value="PIE83084.1"/>
    <property type="molecule type" value="Genomic_DNA"/>
</dbReference>
<sequence length="688" mass="73953">MRDSQENSASKGYSVTYLALLGGLVFFIVLMGLIFVLLAWHSEQREGFLILGNDQRVLARSIVVDVLEAGRGKEAAFDQLQKSRDRFEHILQVQRSGGGQFDLPPLPEAVQPELKALENRWASVSAGISTVLAGHDSFKVVSDLVPLLDGPLVKMGTLSDEIAKSLANSKADPRQVYFATNQILLGQRIQSELKRLLSESGVSATVAARRFSDSVVSYGRVLRGMQNGDSRLGISRLTIPNSAGKLAELDESFNALEAQAARINKVVPNLVKVQNALQTVADQGDALLVDASKLLERYENEGRNLSFFGIALNYPIAFLLGVIALVMLLVLLYVQSRESRQQLIESEQRKQDTEDQNRRNQDAILRLLDELGNLAEGDLTVQASVTEDITGAIADSVNYAIEALRDLVSTINKTSELVAKAVQETGDIADRLAKSSEVQARQIENASATVVQMAQSMDDVSTKTAASAEVAEKSVGIAHEGGERVRRTINGMNTIREHIQDTSKRIKRLGESSQEIGDIVALINDIADQTNILALNAAIQASAAGDAGRGFAVVADEVQRLAERSSNATKRIETLVKTIQADTNEAVISMEKSTSEVVGGAGLAEKAGEALEEIEKVSANSAELIDEISKSAGQVSEMASRVSGAMMSINEITGQSAQSSVATASAIGKLSQLAQELRQSVAGFQLPE</sequence>
<feature type="transmembrane region" description="Helical" evidence="9">
    <location>
        <begin position="307"/>
        <end position="334"/>
    </location>
</feature>
<dbReference type="InterPro" id="IPR004089">
    <property type="entry name" value="MCPsignal_dom"/>
</dbReference>
<keyword evidence="3 9" id="KW-1133">Transmembrane helix</keyword>
<dbReference type="FunFam" id="1.10.287.950:FF:000001">
    <property type="entry name" value="Methyl-accepting chemotaxis sensory transducer"/>
    <property type="match status" value="1"/>
</dbReference>
<evidence type="ECO:0000256" key="5">
    <source>
        <dbReference type="ARBA" id="ARBA00023224"/>
    </source>
</evidence>
<dbReference type="GO" id="GO:0007165">
    <property type="term" value="P:signal transduction"/>
    <property type="evidence" value="ECO:0007669"/>
    <property type="project" value="UniProtKB-KW"/>
</dbReference>
<keyword evidence="8" id="KW-0175">Coiled coil</keyword>
<dbReference type="Pfam" id="PF13675">
    <property type="entry name" value="PilJ"/>
    <property type="match status" value="1"/>
</dbReference>
<evidence type="ECO:0000256" key="8">
    <source>
        <dbReference type="SAM" id="Coils"/>
    </source>
</evidence>
<accession>A0A2G6PEV2</accession>
<dbReference type="InterPro" id="IPR003660">
    <property type="entry name" value="HAMP_dom"/>
</dbReference>
<evidence type="ECO:0000256" key="3">
    <source>
        <dbReference type="ARBA" id="ARBA00022989"/>
    </source>
</evidence>
<comment type="similarity">
    <text evidence="6">Belongs to the methyl-accepting chemotaxis (MCP) protein family.</text>
</comment>
<evidence type="ECO:0000259" key="11">
    <source>
        <dbReference type="PROSITE" id="PS50885"/>
    </source>
</evidence>
<evidence type="ECO:0000313" key="13">
    <source>
        <dbReference type="Proteomes" id="UP000229278"/>
    </source>
</evidence>
<dbReference type="AlphaFoldDB" id="A0A2G6PEV2"/>
<proteinExistence type="inferred from homology"/>
<dbReference type="GO" id="GO:0016020">
    <property type="term" value="C:membrane"/>
    <property type="evidence" value="ECO:0007669"/>
    <property type="project" value="UniProtKB-SubCell"/>
</dbReference>
<comment type="caution">
    <text evidence="12">The sequence shown here is derived from an EMBL/GenBank/DDBJ whole genome shotgun (WGS) entry which is preliminary data.</text>
</comment>
<dbReference type="Gene3D" id="1.10.287.950">
    <property type="entry name" value="Methyl-accepting chemotaxis protein"/>
    <property type="match status" value="1"/>
</dbReference>